<sequence length="119" mass="13115">MLKMSGYFFLFLVGLFVVFITADEDEKPPNLTKLPPNLSFSCDGKKPGFYADQQIECQVYHICSPNNEHSTFLCGPGTIFHQKNLVCDLPTNYDCADASKDADEGNAHAFESKSSPSPA</sequence>
<proteinExistence type="predicted"/>
<dbReference type="SMART" id="SM00494">
    <property type="entry name" value="ChtBD2"/>
    <property type="match status" value="1"/>
</dbReference>
<gene>
    <name evidence="3" type="primary">SLPTX1</name>
</gene>
<dbReference type="SUPFAM" id="SSF57625">
    <property type="entry name" value="Invertebrate chitin-binding proteins"/>
    <property type="match status" value="1"/>
</dbReference>
<feature type="chain" id="PRO_5020037513" evidence="1">
    <location>
        <begin position="23"/>
        <end position="119"/>
    </location>
</feature>
<keyword evidence="1" id="KW-0732">Signal</keyword>
<name>A0A4D5RA58_SCOVI</name>
<dbReference type="PROSITE" id="PS50940">
    <property type="entry name" value="CHIT_BIND_II"/>
    <property type="match status" value="1"/>
</dbReference>
<feature type="domain" description="Chitin-binding type-2" evidence="2">
    <location>
        <begin position="39"/>
        <end position="97"/>
    </location>
</feature>
<dbReference type="EMBL" id="GGNE01000400">
    <property type="protein sequence ID" value="MIC88941.1"/>
    <property type="molecule type" value="Transcribed_RNA"/>
</dbReference>
<dbReference type="InterPro" id="IPR002557">
    <property type="entry name" value="Chitin-bd_dom"/>
</dbReference>
<dbReference type="Gene3D" id="2.170.140.10">
    <property type="entry name" value="Chitin binding domain"/>
    <property type="match status" value="1"/>
</dbReference>
<evidence type="ECO:0000313" key="3">
    <source>
        <dbReference type="EMBL" id="MIC88941.1"/>
    </source>
</evidence>
<dbReference type="PANTHER" id="PTHR22933">
    <property type="entry name" value="FI18007P1-RELATED"/>
    <property type="match status" value="1"/>
</dbReference>
<dbReference type="AlphaFoldDB" id="A0A4D5RA58"/>
<protein>
    <submittedName>
        <fullName evidence="3">SLPTX1</fullName>
    </submittedName>
</protein>
<feature type="signal peptide" evidence="1">
    <location>
        <begin position="1"/>
        <end position="22"/>
    </location>
</feature>
<evidence type="ECO:0000259" key="2">
    <source>
        <dbReference type="PROSITE" id="PS50940"/>
    </source>
</evidence>
<dbReference type="GO" id="GO:0005576">
    <property type="term" value="C:extracellular region"/>
    <property type="evidence" value="ECO:0007669"/>
    <property type="project" value="InterPro"/>
</dbReference>
<organism evidence="3">
    <name type="scientific">Scolopendra viridis</name>
    <name type="common">Giant centipede</name>
    <dbReference type="NCBI Taxonomy" id="118503"/>
    <lineage>
        <taxon>Eukaryota</taxon>
        <taxon>Metazoa</taxon>
        <taxon>Ecdysozoa</taxon>
        <taxon>Arthropoda</taxon>
        <taxon>Myriapoda</taxon>
        <taxon>Chilopoda</taxon>
        <taxon>Pleurostigmophora</taxon>
        <taxon>Scolopendromorpha</taxon>
        <taxon>Scolopendridae</taxon>
        <taxon>Scolopendra</taxon>
    </lineage>
</organism>
<dbReference type="InterPro" id="IPR052976">
    <property type="entry name" value="Scoloptoxin-like"/>
</dbReference>
<dbReference type="InterPro" id="IPR036508">
    <property type="entry name" value="Chitin-bd_dom_sf"/>
</dbReference>
<reference evidence="3" key="1">
    <citation type="journal article" date="2018" name="Toxicon">
        <title>Venom-gland transcriptomics and venom proteomics of the giant Florida blue centipede, Scolopendra viridis.</title>
        <authorList>
            <person name="Ward M.J."/>
            <person name="Rokyta D.R."/>
        </authorList>
    </citation>
    <scope>NUCLEOTIDE SEQUENCE</scope>
    <source>
        <tissue evidence="3">Venom gland</tissue>
    </source>
</reference>
<dbReference type="GO" id="GO:0008061">
    <property type="term" value="F:chitin binding"/>
    <property type="evidence" value="ECO:0007669"/>
    <property type="project" value="InterPro"/>
</dbReference>
<dbReference type="Pfam" id="PF01607">
    <property type="entry name" value="CBM_14"/>
    <property type="match status" value="1"/>
</dbReference>
<accession>A0A4D5RA58</accession>
<dbReference type="PANTHER" id="PTHR22933:SF31">
    <property type="entry name" value="FI18007P1"/>
    <property type="match status" value="1"/>
</dbReference>
<evidence type="ECO:0000256" key="1">
    <source>
        <dbReference type="SAM" id="SignalP"/>
    </source>
</evidence>